<evidence type="ECO:0000313" key="7">
    <source>
        <dbReference type="EMBL" id="EDK31212.1"/>
    </source>
</evidence>
<evidence type="ECO:0000256" key="1">
    <source>
        <dbReference type="ARBA" id="ARBA00004370"/>
    </source>
</evidence>
<dbReference type="GO" id="GO:0016020">
    <property type="term" value="C:membrane"/>
    <property type="evidence" value="ECO:0007669"/>
    <property type="project" value="UniProtKB-SubCell"/>
</dbReference>
<dbReference type="Gene3D" id="1.20.120.1760">
    <property type="match status" value="1"/>
</dbReference>
<feature type="transmembrane region" description="Helical" evidence="6">
    <location>
        <begin position="237"/>
        <end position="261"/>
    </location>
</feature>
<evidence type="ECO:0000256" key="3">
    <source>
        <dbReference type="ARBA" id="ARBA00022679"/>
    </source>
</evidence>
<dbReference type="GeneID" id="7840528"/>
<protein>
    <submittedName>
        <fullName evidence="7">CDP-alcohol phosphatidyltransferase</fullName>
    </submittedName>
</protein>
<dbReference type="eggNOG" id="KOG2877">
    <property type="taxonomic scope" value="Eukaryota"/>
</dbReference>
<feature type="transmembrane region" description="Helical" evidence="6">
    <location>
        <begin position="91"/>
        <end position="108"/>
    </location>
</feature>
<proteinExistence type="inferred from homology"/>
<dbReference type="EMBL" id="GG662502">
    <property type="protein sequence ID" value="EDK31212.1"/>
    <property type="molecule type" value="Genomic_DNA"/>
</dbReference>
<keyword evidence="6" id="KW-1133">Transmembrane helix</keyword>
<dbReference type="PANTHER" id="PTHR10414:SF37">
    <property type="entry name" value="BB IN A BOXCAR, ISOFORM C"/>
    <property type="match status" value="1"/>
</dbReference>
<dbReference type="RefSeq" id="XP_001471498.1">
    <property type="nucleotide sequence ID" value="XM_001471448.2"/>
</dbReference>
<organism evidence="7 8">
    <name type="scientific">Tetrahymena thermophila (strain SB210)</name>
    <dbReference type="NCBI Taxonomy" id="312017"/>
    <lineage>
        <taxon>Eukaryota</taxon>
        <taxon>Sar</taxon>
        <taxon>Alveolata</taxon>
        <taxon>Ciliophora</taxon>
        <taxon>Intramacronucleata</taxon>
        <taxon>Oligohymenophorea</taxon>
        <taxon>Hymenostomatida</taxon>
        <taxon>Tetrahymenina</taxon>
        <taxon>Tetrahymenidae</taxon>
        <taxon>Tetrahymena</taxon>
    </lineage>
</organism>
<accession>A4VF59</accession>
<dbReference type="STRING" id="312017.A4VF59"/>
<feature type="transmembrane region" description="Helical" evidence="6">
    <location>
        <begin position="304"/>
        <end position="324"/>
    </location>
</feature>
<dbReference type="PANTHER" id="PTHR10414">
    <property type="entry name" value="ETHANOLAMINEPHOSPHOTRANSFERASE"/>
    <property type="match status" value="1"/>
</dbReference>
<feature type="transmembrane region" description="Helical" evidence="6">
    <location>
        <begin position="366"/>
        <end position="384"/>
    </location>
</feature>
<dbReference type="Pfam" id="PF01066">
    <property type="entry name" value="CDP-OH_P_transf"/>
    <property type="match status" value="1"/>
</dbReference>
<comment type="subcellular location">
    <subcellularLocation>
        <location evidence="1">Membrane</location>
    </subcellularLocation>
</comment>
<gene>
    <name evidence="7" type="ORF">TTHERM_00656029</name>
</gene>
<dbReference type="InterPro" id="IPR043130">
    <property type="entry name" value="CDP-OH_PTrfase_TM_dom"/>
</dbReference>
<keyword evidence="4 6" id="KW-0472">Membrane</keyword>
<comment type="similarity">
    <text evidence="2 5">Belongs to the CDP-alcohol phosphatidyltransferase class-I family.</text>
</comment>
<sequence length="412" mass="47633">MARDKHSTNFFTGRFISDAGIEQLDKYQYVGGAYSWLDNKMNGYWLWCAEQLPMWLAPNLVTFIGFLFVVSQYSIMIYYDYTMTQDLPRWIFLYSAISIFIYQTLDAVDGKQARRTKSSSPLGQLFDHGCDSFSLTFFFLSCAHAVKLDPYYVFFILVCLQFTLFTANWTEYHTHVLNTQVGNFGVTESQLIVVSIHLITFFFGQDSWNFKLAEVLPSQVAEQLVQYGLTYVLQKPIYVFVVYFVIFCTVAATITCVISVLFGTHKDKNGKVIEKQKGKALLQWIPILMIVIVELGFFEQKELYKNYSAIILLSFGLLVSLLTCKLIICSLTKMDFPTFHVEILPYYILLLIFNNYPEVMDLKNKIFGTTVVTVLTILFSFHYTSSVISQITHHLGIFCFSLRKREKQIKKD</sequence>
<dbReference type="InterPro" id="IPR014472">
    <property type="entry name" value="CHOPT"/>
</dbReference>
<reference evidence="8" key="1">
    <citation type="journal article" date="2006" name="PLoS Biol.">
        <title>Macronuclear genome sequence of the ciliate Tetrahymena thermophila, a model eukaryote.</title>
        <authorList>
            <person name="Eisen J.A."/>
            <person name="Coyne R.S."/>
            <person name="Wu M."/>
            <person name="Wu D."/>
            <person name="Thiagarajan M."/>
            <person name="Wortman J.R."/>
            <person name="Badger J.H."/>
            <person name="Ren Q."/>
            <person name="Amedeo P."/>
            <person name="Jones K.M."/>
            <person name="Tallon L.J."/>
            <person name="Delcher A.L."/>
            <person name="Salzberg S.L."/>
            <person name="Silva J.C."/>
            <person name="Haas B.J."/>
            <person name="Majoros W.H."/>
            <person name="Farzad M."/>
            <person name="Carlton J.M."/>
            <person name="Smith R.K. Jr."/>
            <person name="Garg J."/>
            <person name="Pearlman R.E."/>
            <person name="Karrer K.M."/>
            <person name="Sun L."/>
            <person name="Manning G."/>
            <person name="Elde N.C."/>
            <person name="Turkewitz A.P."/>
            <person name="Asai D.J."/>
            <person name="Wilkes D.E."/>
            <person name="Wang Y."/>
            <person name="Cai H."/>
            <person name="Collins K."/>
            <person name="Stewart B.A."/>
            <person name="Lee S.R."/>
            <person name="Wilamowska K."/>
            <person name="Weinberg Z."/>
            <person name="Ruzzo W.L."/>
            <person name="Wloga D."/>
            <person name="Gaertig J."/>
            <person name="Frankel J."/>
            <person name="Tsao C.-C."/>
            <person name="Gorovsky M.A."/>
            <person name="Keeling P.J."/>
            <person name="Waller R.F."/>
            <person name="Patron N.J."/>
            <person name="Cherry J.M."/>
            <person name="Stover N.A."/>
            <person name="Krieger C.J."/>
            <person name="del Toro C."/>
            <person name="Ryder H.F."/>
            <person name="Williamson S.C."/>
            <person name="Barbeau R.A."/>
            <person name="Hamilton E.P."/>
            <person name="Orias E."/>
        </authorList>
    </citation>
    <scope>NUCLEOTIDE SEQUENCE [LARGE SCALE GENOMIC DNA]</scope>
    <source>
        <strain evidence="8">SB210</strain>
    </source>
</reference>
<dbReference type="GO" id="GO:0008654">
    <property type="term" value="P:phospholipid biosynthetic process"/>
    <property type="evidence" value="ECO:0007669"/>
    <property type="project" value="InterPro"/>
</dbReference>
<name>A4VF59_TETTS</name>
<dbReference type="PROSITE" id="PS00379">
    <property type="entry name" value="CDP_ALCOHOL_P_TRANSF"/>
    <property type="match status" value="1"/>
</dbReference>
<dbReference type="OrthoDB" id="196717at2759"/>
<dbReference type="GO" id="GO:0016780">
    <property type="term" value="F:phosphotransferase activity, for other substituted phosphate groups"/>
    <property type="evidence" value="ECO:0007669"/>
    <property type="project" value="InterPro"/>
</dbReference>
<dbReference type="OMA" id="QNMGQGW"/>
<evidence type="ECO:0000313" key="8">
    <source>
        <dbReference type="Proteomes" id="UP000009168"/>
    </source>
</evidence>
<evidence type="ECO:0000256" key="6">
    <source>
        <dbReference type="SAM" id="Phobius"/>
    </source>
</evidence>
<dbReference type="InParanoid" id="A4VF59"/>
<dbReference type="HOGENOM" id="CLU_035066_2_0_1"/>
<feature type="transmembrane region" description="Helical" evidence="6">
    <location>
        <begin position="60"/>
        <end position="79"/>
    </location>
</feature>
<feature type="transmembrane region" description="Helical" evidence="6">
    <location>
        <begin position="281"/>
        <end position="298"/>
    </location>
</feature>
<keyword evidence="6" id="KW-0812">Transmembrane</keyword>
<evidence type="ECO:0000256" key="4">
    <source>
        <dbReference type="ARBA" id="ARBA00023136"/>
    </source>
</evidence>
<evidence type="ECO:0000256" key="2">
    <source>
        <dbReference type="ARBA" id="ARBA00010441"/>
    </source>
</evidence>
<keyword evidence="3 5" id="KW-0808">Transferase</keyword>
<dbReference type="InterPro" id="IPR048254">
    <property type="entry name" value="CDP_ALCOHOL_P_TRANSF_CS"/>
</dbReference>
<dbReference type="FunCoup" id="A4VF59">
    <property type="interactions" value="105"/>
</dbReference>
<dbReference type="Proteomes" id="UP000009168">
    <property type="component" value="Unassembled WGS sequence"/>
</dbReference>
<feature type="transmembrane region" description="Helical" evidence="6">
    <location>
        <begin position="152"/>
        <end position="169"/>
    </location>
</feature>
<dbReference type="AlphaFoldDB" id="A4VF59"/>
<dbReference type="InterPro" id="IPR000462">
    <property type="entry name" value="CDP-OH_P_trans"/>
</dbReference>
<feature type="transmembrane region" description="Helical" evidence="6">
    <location>
        <begin position="181"/>
        <end position="203"/>
    </location>
</feature>
<dbReference type="PIRSF" id="PIRSF015665">
    <property type="entry name" value="CHOPT"/>
    <property type="match status" value="1"/>
</dbReference>
<evidence type="ECO:0000256" key="5">
    <source>
        <dbReference type="RuleBase" id="RU003750"/>
    </source>
</evidence>
<dbReference type="KEGG" id="tet:TTHERM_00656029"/>
<keyword evidence="8" id="KW-1185">Reference proteome</keyword>
<feature type="transmembrane region" description="Helical" evidence="6">
    <location>
        <begin position="336"/>
        <end position="354"/>
    </location>
</feature>